<protein>
    <submittedName>
        <fullName evidence="2">Uncharacterized protein</fullName>
    </submittedName>
</protein>
<accession>A0A0G4GY48</accession>
<proteinExistence type="predicted"/>
<organism evidence="2">
    <name type="scientific">Chromera velia CCMP2878</name>
    <dbReference type="NCBI Taxonomy" id="1169474"/>
    <lineage>
        <taxon>Eukaryota</taxon>
        <taxon>Sar</taxon>
        <taxon>Alveolata</taxon>
        <taxon>Colpodellida</taxon>
        <taxon>Chromeraceae</taxon>
        <taxon>Chromera</taxon>
    </lineage>
</organism>
<evidence type="ECO:0000256" key="1">
    <source>
        <dbReference type="SAM" id="MobiDB-lite"/>
    </source>
</evidence>
<evidence type="ECO:0000313" key="2">
    <source>
        <dbReference type="EMBL" id="CEM35890.1"/>
    </source>
</evidence>
<dbReference type="EMBL" id="CDMZ01001662">
    <property type="protein sequence ID" value="CEM35890.1"/>
    <property type="molecule type" value="Genomic_DNA"/>
</dbReference>
<feature type="compositionally biased region" description="Basic and acidic residues" evidence="1">
    <location>
        <begin position="12"/>
        <end position="30"/>
    </location>
</feature>
<reference evidence="2" key="1">
    <citation type="submission" date="2014-11" db="EMBL/GenBank/DDBJ databases">
        <authorList>
            <person name="Otto D Thomas"/>
            <person name="Naeem Raeece"/>
        </authorList>
    </citation>
    <scope>NUCLEOTIDE SEQUENCE</scope>
</reference>
<dbReference type="VEuPathDB" id="CryptoDB:Cvel_23822"/>
<gene>
    <name evidence="2" type="ORF">Cvel_23822</name>
</gene>
<sequence>MLGLPVEGNGDAQERQKGCYDMKKAGDKPAKPVRKPQELTQSCVVLGLRKFLQPLQFLRSGTNARYIVAKRLLQPLLRLREASILVEKGTVKNRCSISSCWGGLVKNGPLSTKEIDQKGGKRYVYEKLDSDEHCGAFCAAKDAAAAVLQLQRL</sequence>
<dbReference type="AlphaFoldDB" id="A0A0G4GY48"/>
<name>A0A0G4GY48_9ALVE</name>
<feature type="region of interest" description="Disordered" evidence="1">
    <location>
        <begin position="1"/>
        <end position="33"/>
    </location>
</feature>